<reference evidence="2 3" key="1">
    <citation type="journal article" date="2024" name="Microbiol. Resour. Announc.">
        <title>Genome annotations for the ascomycete fungi Trichoderma harzianum, Trichoderma aggressivum, and Purpureocillium lilacinum.</title>
        <authorList>
            <person name="Beijen E.P.W."/>
            <person name="Ohm R.A."/>
        </authorList>
    </citation>
    <scope>NUCLEOTIDE SEQUENCE [LARGE SCALE GENOMIC DNA]</scope>
    <source>
        <strain evidence="2 3">CBS 150709</strain>
    </source>
</reference>
<protein>
    <submittedName>
        <fullName evidence="2">Uncharacterized protein</fullName>
    </submittedName>
</protein>
<proteinExistence type="predicted"/>
<evidence type="ECO:0000313" key="2">
    <source>
        <dbReference type="EMBL" id="KAK4089480.1"/>
    </source>
</evidence>
<evidence type="ECO:0000256" key="1">
    <source>
        <dbReference type="SAM" id="MobiDB-lite"/>
    </source>
</evidence>
<accession>A0ABR0BZT8</accession>
<comment type="caution">
    <text evidence="2">The sequence shown here is derived from an EMBL/GenBank/DDBJ whole genome shotgun (WGS) entry which is preliminary data.</text>
</comment>
<name>A0ABR0BZT8_PURLI</name>
<dbReference type="Proteomes" id="UP001287286">
    <property type="component" value="Unassembled WGS sequence"/>
</dbReference>
<keyword evidence="3" id="KW-1185">Reference proteome</keyword>
<feature type="compositionally biased region" description="Gly residues" evidence="1">
    <location>
        <begin position="207"/>
        <end position="216"/>
    </location>
</feature>
<gene>
    <name evidence="2" type="ORF">Purlil1_6049</name>
</gene>
<feature type="compositionally biased region" description="Polar residues" evidence="1">
    <location>
        <begin position="234"/>
        <end position="243"/>
    </location>
</feature>
<feature type="region of interest" description="Disordered" evidence="1">
    <location>
        <begin position="78"/>
        <end position="101"/>
    </location>
</feature>
<feature type="compositionally biased region" description="Low complexity" evidence="1">
    <location>
        <begin position="217"/>
        <end position="230"/>
    </location>
</feature>
<feature type="region of interest" description="Disordered" evidence="1">
    <location>
        <begin position="169"/>
        <end position="260"/>
    </location>
</feature>
<feature type="compositionally biased region" description="Low complexity" evidence="1">
    <location>
        <begin position="85"/>
        <end position="94"/>
    </location>
</feature>
<feature type="compositionally biased region" description="Low complexity" evidence="1">
    <location>
        <begin position="249"/>
        <end position="260"/>
    </location>
</feature>
<dbReference type="EMBL" id="JAWRVI010000019">
    <property type="protein sequence ID" value="KAK4089480.1"/>
    <property type="molecule type" value="Genomic_DNA"/>
</dbReference>
<feature type="compositionally biased region" description="Low complexity" evidence="1">
    <location>
        <begin position="185"/>
        <end position="206"/>
    </location>
</feature>
<organism evidence="2 3">
    <name type="scientific">Purpureocillium lilacinum</name>
    <name type="common">Paecilomyces lilacinus</name>
    <dbReference type="NCBI Taxonomy" id="33203"/>
    <lineage>
        <taxon>Eukaryota</taxon>
        <taxon>Fungi</taxon>
        <taxon>Dikarya</taxon>
        <taxon>Ascomycota</taxon>
        <taxon>Pezizomycotina</taxon>
        <taxon>Sordariomycetes</taxon>
        <taxon>Hypocreomycetidae</taxon>
        <taxon>Hypocreales</taxon>
        <taxon>Ophiocordycipitaceae</taxon>
        <taxon>Purpureocillium</taxon>
    </lineage>
</organism>
<evidence type="ECO:0000313" key="3">
    <source>
        <dbReference type="Proteomes" id="UP001287286"/>
    </source>
</evidence>
<sequence>MFERAAAAVASLLSVCVSTHEPPNSTNVRPLFSLPLFSPSLSPTLFPFSRSECGLAAPLAGQPTLPPAPAIRSHTLTQTPKHLKPPSSIPSSSSHRGPNSTIHNRTALAIVLPSQFSCRTTSTLIHTTDPVSFRRDLNDFAFGEDTITTITASEVTPFEAVTVTIMPARKNVPNKPSGPAGGSSSGSRQTAPAGGSSRGGRQAAPAGGSGRGGKQAGGSSSSSRQAMPAGGKATPSNKSNSPPRRQATAGPSSGAGASSAVERLKSGEMLLDYRGDMQSMVTELVWRIEDDETSRPDDAQRQELVAALAAYVEQAAAAGALPDEMRALLEEADALFEEYAITRAGEKGSAYKKLSNLFIVKKTQRDRQQKRQTRK</sequence>